<reference evidence="2" key="1">
    <citation type="journal article" date="2017" name="Nat. Microbiol.">
        <title>Global analysis of biosynthetic gene clusters reveals vast potential of secondary metabolite production in Penicillium species.</title>
        <authorList>
            <person name="Nielsen J.C."/>
            <person name="Grijseels S."/>
            <person name="Prigent S."/>
            <person name="Ji B."/>
            <person name="Dainat J."/>
            <person name="Nielsen K.F."/>
            <person name="Frisvad J.C."/>
            <person name="Workman M."/>
            <person name="Nielsen J."/>
        </authorList>
    </citation>
    <scope>NUCLEOTIDE SEQUENCE [LARGE SCALE GENOMIC DNA]</scope>
    <source>
        <strain evidence="2">IBT 31811</strain>
    </source>
</reference>
<evidence type="ECO:0000313" key="1">
    <source>
        <dbReference type="EMBL" id="OQD78903.1"/>
    </source>
</evidence>
<dbReference type="Proteomes" id="UP000191672">
    <property type="component" value="Unassembled WGS sequence"/>
</dbReference>
<dbReference type="AlphaFoldDB" id="A0A1V6PPM7"/>
<name>A0A1V6PPM7_9EURO</name>
<organism evidence="1 2">
    <name type="scientific">Penicillium antarcticum</name>
    <dbReference type="NCBI Taxonomy" id="416450"/>
    <lineage>
        <taxon>Eukaryota</taxon>
        <taxon>Fungi</taxon>
        <taxon>Dikarya</taxon>
        <taxon>Ascomycota</taxon>
        <taxon>Pezizomycotina</taxon>
        <taxon>Eurotiomycetes</taxon>
        <taxon>Eurotiomycetidae</taxon>
        <taxon>Eurotiales</taxon>
        <taxon>Aspergillaceae</taxon>
        <taxon>Penicillium</taxon>
    </lineage>
</organism>
<dbReference type="OrthoDB" id="4725912at2759"/>
<comment type="caution">
    <text evidence="1">The sequence shown here is derived from an EMBL/GenBank/DDBJ whole genome shotgun (WGS) entry which is preliminary data.</text>
</comment>
<dbReference type="EMBL" id="MDYN01000073">
    <property type="protein sequence ID" value="OQD78903.1"/>
    <property type="molecule type" value="Genomic_DNA"/>
</dbReference>
<protein>
    <submittedName>
        <fullName evidence="1">Uncharacterized protein</fullName>
    </submittedName>
</protein>
<gene>
    <name evidence="1" type="ORF">PENANT_c073G09244</name>
</gene>
<keyword evidence="2" id="KW-1185">Reference proteome</keyword>
<sequence>MSAHCSSFFSSRSHTANPRAVSLSLRPAPWDPTKVLVHPAGYPIEAPPSYSVLICKEKAPNVVVLRGWGAGPWDMVGDARLPSLSSKSHLTLHGQSIDMRLSQMSGHFSLQTSFTGRLKWKTNMLSGRILELHDTSGTKIATIQPSKTSGEKELEIYVPHDGQFLELVLLSGMTAKAMTKAENEAAVEVLGSILGA</sequence>
<evidence type="ECO:0000313" key="2">
    <source>
        <dbReference type="Proteomes" id="UP000191672"/>
    </source>
</evidence>
<proteinExistence type="predicted"/>
<accession>A0A1V6PPM7</accession>